<comment type="similarity">
    <text evidence="1 4">Belongs to the enoyl-CoA hydratase/isomerase family.</text>
</comment>
<dbReference type="Pfam" id="PF00378">
    <property type="entry name" value="ECH_1"/>
    <property type="match status" value="1"/>
</dbReference>
<accession>A0ABW4I750</accession>
<name>A0ABW4I750_9SPHN</name>
<evidence type="ECO:0000313" key="5">
    <source>
        <dbReference type="EMBL" id="MFD1613296.1"/>
    </source>
</evidence>
<dbReference type="Gene3D" id="3.90.226.10">
    <property type="entry name" value="2-enoyl-CoA Hydratase, Chain A, domain 1"/>
    <property type="match status" value="1"/>
</dbReference>
<keyword evidence="6" id="KW-1185">Reference proteome</keyword>
<dbReference type="PROSITE" id="PS00166">
    <property type="entry name" value="ENOYL_COA_HYDRATASE"/>
    <property type="match status" value="1"/>
</dbReference>
<dbReference type="NCBIfam" id="NF006100">
    <property type="entry name" value="PRK08252.1"/>
    <property type="match status" value="1"/>
</dbReference>
<keyword evidence="3" id="KW-0456">Lyase</keyword>
<evidence type="ECO:0000256" key="2">
    <source>
        <dbReference type="ARBA" id="ARBA00023098"/>
    </source>
</evidence>
<dbReference type="CDD" id="cd06558">
    <property type="entry name" value="crotonase-like"/>
    <property type="match status" value="1"/>
</dbReference>
<dbReference type="Gene3D" id="1.10.12.10">
    <property type="entry name" value="Lyase 2-enoyl-coa Hydratase, Chain A, domain 2"/>
    <property type="match status" value="1"/>
</dbReference>
<dbReference type="RefSeq" id="WP_380891249.1">
    <property type="nucleotide sequence ID" value="NZ_JBHUDY010000002.1"/>
</dbReference>
<protein>
    <submittedName>
        <fullName evidence="5">Crotonase/enoyl-CoA hydratase family protein</fullName>
    </submittedName>
</protein>
<dbReference type="SUPFAM" id="SSF52096">
    <property type="entry name" value="ClpP/crotonase"/>
    <property type="match status" value="1"/>
</dbReference>
<evidence type="ECO:0000256" key="4">
    <source>
        <dbReference type="RuleBase" id="RU003707"/>
    </source>
</evidence>
<evidence type="ECO:0000313" key="6">
    <source>
        <dbReference type="Proteomes" id="UP001597115"/>
    </source>
</evidence>
<comment type="caution">
    <text evidence="5">The sequence shown here is derived from an EMBL/GenBank/DDBJ whole genome shotgun (WGS) entry which is preliminary data.</text>
</comment>
<dbReference type="PANTHER" id="PTHR11941:SF169">
    <property type="entry name" value="(7AS)-7A-METHYL-1,5-DIOXO-2,3,5,6,7,7A-HEXAHYDRO-1H-INDENE-CARBOXYL-COA HYDROLASE"/>
    <property type="match status" value="1"/>
</dbReference>
<dbReference type="InterPro" id="IPR001753">
    <property type="entry name" value="Enoyl-CoA_hydra/iso"/>
</dbReference>
<dbReference type="PANTHER" id="PTHR11941">
    <property type="entry name" value="ENOYL-COA HYDRATASE-RELATED"/>
    <property type="match status" value="1"/>
</dbReference>
<sequence length="267" mass="28101">MADSSEQPVLVELHDHVLVITMNRPEARNACNLAMWVGVGEALEEADRNTHVRAVIITAAGDKSFCAGADLKAIVRGEPAVPSDPKHLGWGFAGVVNHPISKPVIAAVNGAAMGGGCEIALACDLVVAADHALFGLPEVKVGLIATAGGVFRLPRQVPLKQAMEMILTGRPISAARAAELGLINRVVTAADVMPTAMALAQEIAANAPLAVQASKQIALGTANGAYLRETDDWATNQRFIAMLMKSEDAHEGPRAFAEKRAPKWKAR</sequence>
<dbReference type="Proteomes" id="UP001597115">
    <property type="component" value="Unassembled WGS sequence"/>
</dbReference>
<dbReference type="InterPro" id="IPR018376">
    <property type="entry name" value="Enoyl-CoA_hyd/isom_CS"/>
</dbReference>
<dbReference type="InterPro" id="IPR014748">
    <property type="entry name" value="Enoyl-CoA_hydra_C"/>
</dbReference>
<organism evidence="5 6">
    <name type="scientific">Sphingomonas tabacisoli</name>
    <dbReference type="NCBI Taxonomy" id="2249466"/>
    <lineage>
        <taxon>Bacteria</taxon>
        <taxon>Pseudomonadati</taxon>
        <taxon>Pseudomonadota</taxon>
        <taxon>Alphaproteobacteria</taxon>
        <taxon>Sphingomonadales</taxon>
        <taxon>Sphingomonadaceae</taxon>
        <taxon>Sphingomonas</taxon>
    </lineage>
</organism>
<reference evidence="6" key="1">
    <citation type="journal article" date="2019" name="Int. J. Syst. Evol. Microbiol.">
        <title>The Global Catalogue of Microorganisms (GCM) 10K type strain sequencing project: providing services to taxonomists for standard genome sequencing and annotation.</title>
        <authorList>
            <consortium name="The Broad Institute Genomics Platform"/>
            <consortium name="The Broad Institute Genome Sequencing Center for Infectious Disease"/>
            <person name="Wu L."/>
            <person name="Ma J."/>
        </authorList>
    </citation>
    <scope>NUCLEOTIDE SEQUENCE [LARGE SCALE GENOMIC DNA]</scope>
    <source>
        <strain evidence="6">CGMCC 1.16275</strain>
    </source>
</reference>
<keyword evidence="2" id="KW-0443">Lipid metabolism</keyword>
<evidence type="ECO:0000256" key="1">
    <source>
        <dbReference type="ARBA" id="ARBA00005254"/>
    </source>
</evidence>
<dbReference type="InterPro" id="IPR029045">
    <property type="entry name" value="ClpP/crotonase-like_dom_sf"/>
</dbReference>
<gene>
    <name evidence="5" type="ORF">ACFSCW_15930</name>
</gene>
<dbReference type="EMBL" id="JBHUDY010000002">
    <property type="protein sequence ID" value="MFD1613296.1"/>
    <property type="molecule type" value="Genomic_DNA"/>
</dbReference>
<proteinExistence type="inferred from homology"/>
<evidence type="ECO:0000256" key="3">
    <source>
        <dbReference type="ARBA" id="ARBA00023239"/>
    </source>
</evidence>